<comment type="caution">
    <text evidence="3">The sequence shown here is derived from an EMBL/GenBank/DDBJ whole genome shotgun (WGS) entry which is preliminary data.</text>
</comment>
<dbReference type="InterPro" id="IPR052709">
    <property type="entry name" value="Transposase-MT_Hybrid"/>
</dbReference>
<reference evidence="3" key="1">
    <citation type="submission" date="2021-02" db="EMBL/GenBank/DDBJ databases">
        <authorList>
            <person name="Nowell W R."/>
        </authorList>
    </citation>
    <scope>NUCLEOTIDE SEQUENCE</scope>
</reference>
<name>A0A819AXF4_9BILA</name>
<sequence>MASSNYSQIIDGNDNNSSKEACREWLKIKNILCLLFCIIVFVGFPLMSTAYMGKLADGKSPTIFDETARNADILIMITYIFTIFGIGIIMACFAGKHGKPDTTERSPLLLENNRPNRTEDLEQTNEGDSLDAVTENGSDNSNKYIKICIAFIFILGCGDALFNLTRFGDQLIWVGRISSQVHSDFIQSIFQLIVIWRIPENANDLSPEDINTWIILSFAIWLFDTFSAKEYATNKIQVASHVRTALNVEATIIHDELCTVFDDEAPSYRTIARWAQWFREGREEIEDEERSRRPVAESTLGNIEEIRNIVSDDPHVTIAELQRAY</sequence>
<dbReference type="AlphaFoldDB" id="A0A819AXF4"/>
<keyword evidence="2" id="KW-0812">Transmembrane</keyword>
<gene>
    <name evidence="3" type="ORF">OTI717_LOCUS17333</name>
</gene>
<feature type="transmembrane region" description="Helical" evidence="2">
    <location>
        <begin position="73"/>
        <end position="95"/>
    </location>
</feature>
<dbReference type="EMBL" id="CAJOAX010002275">
    <property type="protein sequence ID" value="CAF3783901.1"/>
    <property type="molecule type" value="Genomic_DNA"/>
</dbReference>
<evidence type="ECO:0000256" key="2">
    <source>
        <dbReference type="SAM" id="Phobius"/>
    </source>
</evidence>
<evidence type="ECO:0000313" key="4">
    <source>
        <dbReference type="Proteomes" id="UP000663823"/>
    </source>
</evidence>
<evidence type="ECO:0000256" key="1">
    <source>
        <dbReference type="SAM" id="MobiDB-lite"/>
    </source>
</evidence>
<feature type="non-terminal residue" evidence="3">
    <location>
        <position position="1"/>
    </location>
</feature>
<dbReference type="PANTHER" id="PTHR46060:SF1">
    <property type="entry name" value="MARINER MOS1 TRANSPOSASE-LIKE PROTEIN"/>
    <property type="match status" value="1"/>
</dbReference>
<feature type="region of interest" description="Disordered" evidence="1">
    <location>
        <begin position="99"/>
        <end position="134"/>
    </location>
</feature>
<keyword evidence="2" id="KW-1133">Transmembrane helix</keyword>
<feature type="transmembrane region" description="Helical" evidence="2">
    <location>
        <begin position="31"/>
        <end position="53"/>
    </location>
</feature>
<proteinExistence type="predicted"/>
<evidence type="ECO:0000313" key="3">
    <source>
        <dbReference type="EMBL" id="CAF3783901.1"/>
    </source>
</evidence>
<organism evidence="3 4">
    <name type="scientific">Rotaria sordida</name>
    <dbReference type="NCBI Taxonomy" id="392033"/>
    <lineage>
        <taxon>Eukaryota</taxon>
        <taxon>Metazoa</taxon>
        <taxon>Spiralia</taxon>
        <taxon>Gnathifera</taxon>
        <taxon>Rotifera</taxon>
        <taxon>Eurotatoria</taxon>
        <taxon>Bdelloidea</taxon>
        <taxon>Philodinida</taxon>
        <taxon>Philodinidae</taxon>
        <taxon>Rotaria</taxon>
    </lineage>
</organism>
<dbReference type="Proteomes" id="UP000663823">
    <property type="component" value="Unassembled WGS sequence"/>
</dbReference>
<dbReference type="PANTHER" id="PTHR46060">
    <property type="entry name" value="MARINER MOS1 TRANSPOSASE-LIKE PROTEIN"/>
    <property type="match status" value="1"/>
</dbReference>
<keyword evidence="2" id="KW-0472">Membrane</keyword>
<protein>
    <submittedName>
        <fullName evidence="3">Uncharacterized protein</fullName>
    </submittedName>
</protein>
<accession>A0A819AXF4</accession>
<feature type="transmembrane region" description="Helical" evidence="2">
    <location>
        <begin position="144"/>
        <end position="164"/>
    </location>
</feature>